<dbReference type="SUPFAM" id="SSF56524">
    <property type="entry name" value="Oxidoreductase molybdopterin-binding domain"/>
    <property type="match status" value="1"/>
</dbReference>
<proteinExistence type="predicted"/>
<dbReference type="Proteomes" id="UP000198531">
    <property type="component" value="Unassembled WGS sequence"/>
</dbReference>
<gene>
    <name evidence="2" type="ORF">SAMN04487947_3349</name>
</gene>
<evidence type="ECO:0000259" key="1">
    <source>
        <dbReference type="Pfam" id="PF00174"/>
    </source>
</evidence>
<dbReference type="EMBL" id="FOYT01000003">
    <property type="protein sequence ID" value="SFR66779.1"/>
    <property type="molecule type" value="Genomic_DNA"/>
</dbReference>
<dbReference type="RefSeq" id="WP_089809710.1">
    <property type="nucleotide sequence ID" value="NZ_FOYT01000003.1"/>
</dbReference>
<evidence type="ECO:0000313" key="3">
    <source>
        <dbReference type="Proteomes" id="UP000198531"/>
    </source>
</evidence>
<dbReference type="OrthoDB" id="230884at2157"/>
<sequence length="161" mass="17199">MNSPDAHPQEIPSLSTPITVSGDRRLSLSGDALSAHPIETRTVTVRCASGTRHTATWAGVPVLELLSAAAVPGETTHVVVESDGGYRICVDMYAALDGLLAFFRDGTPISEHQPYETRFIAPSIDGARTVKAVTLLEARSFSAGADPESVERMSREEEYSA</sequence>
<name>A0A1I6IJD7_9EURY</name>
<protein>
    <submittedName>
        <fullName evidence="2">Oxidoreductase molybdopterin binding domain-containing protein</fullName>
    </submittedName>
</protein>
<dbReference type="AlphaFoldDB" id="A0A1I6IJD7"/>
<dbReference type="Gene3D" id="3.90.420.10">
    <property type="entry name" value="Oxidoreductase, molybdopterin-binding domain"/>
    <property type="match status" value="1"/>
</dbReference>
<keyword evidence="3" id="KW-1185">Reference proteome</keyword>
<reference evidence="3" key="1">
    <citation type="submission" date="2016-10" db="EMBL/GenBank/DDBJ databases">
        <authorList>
            <person name="Varghese N."/>
            <person name="Submissions S."/>
        </authorList>
    </citation>
    <scope>NUCLEOTIDE SEQUENCE [LARGE SCALE GENOMIC DNA]</scope>
    <source>
        <strain evidence="3">CGMCC 1.7736</strain>
    </source>
</reference>
<feature type="domain" description="Oxidoreductase molybdopterin-binding" evidence="1">
    <location>
        <begin position="19"/>
        <end position="139"/>
    </location>
</feature>
<organism evidence="2 3">
    <name type="scientific">Halogeometricum rufum</name>
    <dbReference type="NCBI Taxonomy" id="553469"/>
    <lineage>
        <taxon>Archaea</taxon>
        <taxon>Methanobacteriati</taxon>
        <taxon>Methanobacteriota</taxon>
        <taxon>Stenosarchaea group</taxon>
        <taxon>Halobacteria</taxon>
        <taxon>Halobacteriales</taxon>
        <taxon>Haloferacaceae</taxon>
        <taxon>Halogeometricum</taxon>
    </lineage>
</organism>
<evidence type="ECO:0000313" key="2">
    <source>
        <dbReference type="EMBL" id="SFR66779.1"/>
    </source>
</evidence>
<dbReference type="InterPro" id="IPR000572">
    <property type="entry name" value="OxRdtase_Mopterin-bd_dom"/>
</dbReference>
<accession>A0A1I6IJD7</accession>
<dbReference type="STRING" id="553469.SAMN04487947_3349"/>
<dbReference type="Pfam" id="PF00174">
    <property type="entry name" value="Oxidored_molyb"/>
    <property type="match status" value="1"/>
</dbReference>
<dbReference type="InterPro" id="IPR036374">
    <property type="entry name" value="OxRdtase_Mopterin-bd_sf"/>
</dbReference>